<organism evidence="1 2">
    <name type="scientific">Pseudomonas phage CHA_P1</name>
    <dbReference type="NCBI Taxonomy" id="1327965"/>
    <lineage>
        <taxon>Viruses</taxon>
        <taxon>Duplodnaviria</taxon>
        <taxon>Heunggongvirae</taxon>
        <taxon>Uroviricota</taxon>
        <taxon>Caudoviricetes</taxon>
        <taxon>Vandenendeviridae</taxon>
        <taxon>Nankokuvirus</taxon>
        <taxon>Nankokuvirus PAKP3</taxon>
    </lineage>
</organism>
<dbReference type="KEGG" id="vg:17777100"/>
<protein>
    <submittedName>
        <fullName evidence="1">Uncharacterized protein</fullName>
    </submittedName>
</protein>
<dbReference type="EMBL" id="KC862295">
    <property type="protein sequence ID" value="AGR89037.1"/>
    <property type="molecule type" value="Genomic_DNA"/>
</dbReference>
<accession>V5JWT9</accession>
<sequence>MPVKIGDIVAIRVTFGKRSTERASTCPNSWWVVSSSSMPAQEKYGLAE</sequence>
<reference evidence="1 2" key="1">
    <citation type="journal article" date="2013" name="Antimicrob. Agents Chemother.">
        <title>Predicting in vivo efficacy of therapeutic bacteriophages used to treat pulmonary infections.</title>
        <authorList>
            <person name="Henry M."/>
            <person name="Lavigne R."/>
            <person name="Debarbieux L."/>
        </authorList>
    </citation>
    <scope>NUCLEOTIDE SEQUENCE [LARGE SCALE GENOMIC DNA]</scope>
</reference>
<name>V5JWT9_9CAUD</name>
<proteinExistence type="predicted"/>
<dbReference type="Proteomes" id="UP000018643">
    <property type="component" value="Segment"/>
</dbReference>
<dbReference type="RefSeq" id="YP_008858106.1">
    <property type="nucleotide sequence ID" value="NC_022974.1"/>
</dbReference>
<evidence type="ECO:0000313" key="2">
    <source>
        <dbReference type="Proteomes" id="UP000018643"/>
    </source>
</evidence>
<gene>
    <name evidence="1" type="ORF">CHA_P10083</name>
</gene>
<dbReference type="GeneID" id="17777100"/>
<evidence type="ECO:0000313" key="1">
    <source>
        <dbReference type="EMBL" id="AGR89037.1"/>
    </source>
</evidence>